<dbReference type="AlphaFoldDB" id="A0AAV4ZNG7"/>
<keyword evidence="3" id="KW-1185">Reference proteome</keyword>
<gene>
    <name evidence="2" type="ORF">BHAOGJBA_3661</name>
</gene>
<dbReference type="Pfam" id="PF08447">
    <property type="entry name" value="PAS_3"/>
    <property type="match status" value="1"/>
</dbReference>
<reference evidence="2" key="2">
    <citation type="submission" date="2021-08" db="EMBL/GenBank/DDBJ databases">
        <authorList>
            <person name="Tani A."/>
            <person name="Ola A."/>
            <person name="Ogura Y."/>
            <person name="Katsura K."/>
            <person name="Hayashi T."/>
        </authorList>
    </citation>
    <scope>NUCLEOTIDE SEQUENCE</scope>
    <source>
        <strain evidence="2">DSM 16372</strain>
    </source>
</reference>
<protein>
    <recommendedName>
        <fullName evidence="1">PAS fold-3 domain-containing protein</fullName>
    </recommendedName>
</protein>
<reference evidence="2" key="1">
    <citation type="journal article" date="2016" name="Front. Microbiol.">
        <title>Genome Sequence of the Piezophilic, Mesophilic Sulfate-Reducing Bacterium Desulfovibrio indicus J2T.</title>
        <authorList>
            <person name="Cao J."/>
            <person name="Maignien L."/>
            <person name="Shao Z."/>
            <person name="Alain K."/>
            <person name="Jebbar M."/>
        </authorList>
    </citation>
    <scope>NUCLEOTIDE SEQUENCE</scope>
    <source>
        <strain evidence="2">DSM 16372</strain>
    </source>
</reference>
<dbReference type="Gene3D" id="3.30.450.20">
    <property type="entry name" value="PAS domain"/>
    <property type="match status" value="1"/>
</dbReference>
<evidence type="ECO:0000313" key="2">
    <source>
        <dbReference type="EMBL" id="GJD90126.1"/>
    </source>
</evidence>
<feature type="domain" description="PAS fold-3" evidence="1">
    <location>
        <begin position="55"/>
        <end position="119"/>
    </location>
</feature>
<accession>A0AAV4ZNG7</accession>
<dbReference type="Proteomes" id="UP001055247">
    <property type="component" value="Unassembled WGS sequence"/>
</dbReference>
<evidence type="ECO:0000313" key="3">
    <source>
        <dbReference type="Proteomes" id="UP001055247"/>
    </source>
</evidence>
<comment type="caution">
    <text evidence="2">The sequence shown here is derived from an EMBL/GenBank/DDBJ whole genome shotgun (WGS) entry which is preliminary data.</text>
</comment>
<sequence length="194" mass="20505">MQDHAAGTLGALALRAGSAGLVGTWMWRGGDRHVLDRDAAELLAGAQDLADIDLPADALVRHVLDADRAAVRAALGRNAHQSGPVSLEYRVRTPDGVRWLLSHGRIYGAQPGVPAHGHGVLIDITARHAPDRFEAPEGAALSPLERAARHALAAREAVEEDGSASLRLLVDMFLLEVGRVIARRVGAGRGRGVN</sequence>
<evidence type="ECO:0000259" key="1">
    <source>
        <dbReference type="Pfam" id="PF08447"/>
    </source>
</evidence>
<dbReference type="InterPro" id="IPR035965">
    <property type="entry name" value="PAS-like_dom_sf"/>
</dbReference>
<organism evidence="2 3">
    <name type="scientific">Methylobacterium hispanicum</name>
    <dbReference type="NCBI Taxonomy" id="270350"/>
    <lineage>
        <taxon>Bacteria</taxon>
        <taxon>Pseudomonadati</taxon>
        <taxon>Pseudomonadota</taxon>
        <taxon>Alphaproteobacteria</taxon>
        <taxon>Hyphomicrobiales</taxon>
        <taxon>Methylobacteriaceae</taxon>
        <taxon>Methylobacterium</taxon>
    </lineage>
</organism>
<dbReference type="SUPFAM" id="SSF55785">
    <property type="entry name" value="PYP-like sensor domain (PAS domain)"/>
    <property type="match status" value="1"/>
</dbReference>
<dbReference type="EMBL" id="BPQO01000016">
    <property type="protein sequence ID" value="GJD90126.1"/>
    <property type="molecule type" value="Genomic_DNA"/>
</dbReference>
<dbReference type="RefSeq" id="WP_066920130.1">
    <property type="nucleotide sequence ID" value="NZ_BPQO01000016.1"/>
</dbReference>
<name>A0AAV4ZNG7_9HYPH</name>
<proteinExistence type="predicted"/>
<dbReference type="InterPro" id="IPR013655">
    <property type="entry name" value="PAS_fold_3"/>
</dbReference>